<organism evidence="1 2">
    <name type="scientific">Burkholderia ubonensis</name>
    <dbReference type="NCBI Taxonomy" id="101571"/>
    <lineage>
        <taxon>Bacteria</taxon>
        <taxon>Pseudomonadati</taxon>
        <taxon>Pseudomonadota</taxon>
        <taxon>Betaproteobacteria</taxon>
        <taxon>Burkholderiales</taxon>
        <taxon>Burkholderiaceae</taxon>
        <taxon>Burkholderia</taxon>
        <taxon>Burkholderia cepacia complex</taxon>
    </lineage>
</organism>
<evidence type="ECO:0000313" key="2">
    <source>
        <dbReference type="Proteomes" id="UP000057910"/>
    </source>
</evidence>
<evidence type="ECO:0000313" key="1">
    <source>
        <dbReference type="EMBL" id="KVN92560.1"/>
    </source>
</evidence>
<accession>A0ABD4EBF5</accession>
<proteinExistence type="predicted"/>
<dbReference type="Proteomes" id="UP000057910">
    <property type="component" value="Unassembled WGS sequence"/>
</dbReference>
<dbReference type="EMBL" id="LPAD01000007">
    <property type="protein sequence ID" value="KVN92560.1"/>
    <property type="molecule type" value="Genomic_DNA"/>
</dbReference>
<sequence length="201" mass="22387">MQTETKVVHESPLGRLTLRSAAREDADAARVPMFRDMDTALLFAYTWRARPGVKVGQVGEYTGPDGAPLLLSIHEKKTQAQFILDVVESHLSLDQRAVLDASYGGERGERPAAIDRLLPQFEHVNRNRALVRFLLMREFIYGEGYCPSQQQVASECGVNQSTASRTAAQITPAIAALREATHAKLRPAFERRGWIGREAEK</sequence>
<dbReference type="RefSeq" id="WP_060037909.1">
    <property type="nucleotide sequence ID" value="NZ_LPDV01000145.1"/>
</dbReference>
<reference evidence="1 2" key="1">
    <citation type="submission" date="2015-11" db="EMBL/GenBank/DDBJ databases">
        <title>Expanding the genomic diversity of Burkholderia species for the development of highly accurate diagnostics.</title>
        <authorList>
            <person name="Sahl J."/>
            <person name="Keim P."/>
            <person name="Wagner D."/>
        </authorList>
    </citation>
    <scope>NUCLEOTIDE SEQUENCE [LARGE SCALE GENOMIC DNA]</scope>
    <source>
        <strain evidence="1 2">MSMB1585WGS</strain>
    </source>
</reference>
<gene>
    <name evidence="1" type="ORF">WJ68_33605</name>
</gene>
<name>A0ABD4EBF5_9BURK</name>
<protein>
    <submittedName>
        <fullName evidence="1">Uncharacterized protein</fullName>
    </submittedName>
</protein>
<comment type="caution">
    <text evidence="1">The sequence shown here is derived from an EMBL/GenBank/DDBJ whole genome shotgun (WGS) entry which is preliminary data.</text>
</comment>
<dbReference type="AlphaFoldDB" id="A0ABD4EBF5"/>